<keyword evidence="7" id="KW-1185">Reference proteome</keyword>
<comment type="caution">
    <text evidence="6">The sequence shown here is derived from an EMBL/GenBank/DDBJ whole genome shotgun (WGS) entry which is preliminary data.</text>
</comment>
<keyword evidence="2" id="KW-0808">Transferase</keyword>
<accession>A0A923MDW4</accession>
<dbReference type="Pfam" id="PF07804">
    <property type="entry name" value="HipA_C"/>
    <property type="match status" value="1"/>
</dbReference>
<dbReference type="InterPro" id="IPR052028">
    <property type="entry name" value="HipA_Ser/Thr_kinase"/>
</dbReference>
<evidence type="ECO:0000256" key="3">
    <source>
        <dbReference type="ARBA" id="ARBA00022777"/>
    </source>
</evidence>
<evidence type="ECO:0000256" key="1">
    <source>
        <dbReference type="ARBA" id="ARBA00010164"/>
    </source>
</evidence>
<protein>
    <submittedName>
        <fullName evidence="6">Type II toxin-antitoxin system HipA family toxin</fullName>
    </submittedName>
</protein>
<reference evidence="6" key="1">
    <citation type="submission" date="2020-08" db="EMBL/GenBank/DDBJ databases">
        <title>Ramlibacter sp. GTP1 16S ribosomal RNA gene genome sequencing and assembly.</title>
        <authorList>
            <person name="Kang M."/>
        </authorList>
    </citation>
    <scope>NUCLEOTIDE SEQUENCE</scope>
    <source>
        <strain evidence="6">GTP1</strain>
    </source>
</reference>
<dbReference type="PANTHER" id="PTHR37419">
    <property type="entry name" value="SERINE/THREONINE-PROTEIN KINASE TOXIN HIPA"/>
    <property type="match status" value="1"/>
</dbReference>
<evidence type="ECO:0000259" key="4">
    <source>
        <dbReference type="Pfam" id="PF07804"/>
    </source>
</evidence>
<keyword evidence="3" id="KW-0418">Kinase</keyword>
<evidence type="ECO:0000313" key="7">
    <source>
        <dbReference type="Proteomes" id="UP000596827"/>
    </source>
</evidence>
<feature type="domain" description="HipA-like C-terminal" evidence="4">
    <location>
        <begin position="150"/>
        <end position="369"/>
    </location>
</feature>
<dbReference type="GO" id="GO:0005829">
    <property type="term" value="C:cytosol"/>
    <property type="evidence" value="ECO:0007669"/>
    <property type="project" value="TreeGrafter"/>
</dbReference>
<dbReference type="PANTHER" id="PTHR37419:SF8">
    <property type="entry name" value="TOXIN YJJJ"/>
    <property type="match status" value="1"/>
</dbReference>
<dbReference type="InterPro" id="IPR017508">
    <property type="entry name" value="HipA_N1"/>
</dbReference>
<dbReference type="Proteomes" id="UP000596827">
    <property type="component" value="Unassembled WGS sequence"/>
</dbReference>
<feature type="domain" description="HipA N-terminal subdomain 1" evidence="5">
    <location>
        <begin position="13"/>
        <end position="107"/>
    </location>
</feature>
<organism evidence="6 7">
    <name type="scientific">Ramlibacter albus</name>
    <dbReference type="NCBI Taxonomy" id="2079448"/>
    <lineage>
        <taxon>Bacteria</taxon>
        <taxon>Pseudomonadati</taxon>
        <taxon>Pseudomonadota</taxon>
        <taxon>Betaproteobacteria</taxon>
        <taxon>Burkholderiales</taxon>
        <taxon>Comamonadaceae</taxon>
        <taxon>Ramlibacter</taxon>
    </lineage>
</organism>
<dbReference type="GO" id="GO:0004674">
    <property type="term" value="F:protein serine/threonine kinase activity"/>
    <property type="evidence" value="ECO:0007669"/>
    <property type="project" value="TreeGrafter"/>
</dbReference>
<dbReference type="InterPro" id="IPR012893">
    <property type="entry name" value="HipA-like_C"/>
</dbReference>
<gene>
    <name evidence="6" type="ORF">H8R02_24600</name>
</gene>
<dbReference type="EMBL" id="JACORU010000012">
    <property type="protein sequence ID" value="MBC5767668.1"/>
    <property type="molecule type" value="Genomic_DNA"/>
</dbReference>
<name>A0A923MDW4_9BURK</name>
<dbReference type="RefSeq" id="WP_187084160.1">
    <property type="nucleotide sequence ID" value="NZ_JACORU010000012.1"/>
</dbReference>
<proteinExistence type="inferred from homology"/>
<comment type="similarity">
    <text evidence="1">Belongs to the HipA Ser/Thr kinase family.</text>
</comment>
<evidence type="ECO:0000259" key="5">
    <source>
        <dbReference type="Pfam" id="PF13657"/>
    </source>
</evidence>
<dbReference type="AlphaFoldDB" id="A0A923MDW4"/>
<dbReference type="Pfam" id="PF13657">
    <property type="entry name" value="Couple_hipA"/>
    <property type="match status" value="1"/>
</dbReference>
<sequence length="418" mass="45959">MKKIEVEFRGWGQQWHLGTLADIGQGPIFEYSAEAVRRGIELSPLRLPLGTQAHVGLPGLVEDALPDGWGMLLMDRVFRKHGLQPETLSPLDRLSFIGERAMGALAFRPAALLELDARDYSLLELGRAAAEVFEDGDLDTLKTLAIIGGSPHGARPKALVQLEPATGRISTHPEAPGQPWLVKFPARGEHKEVCAIEAAYAQLARLCGIDMPDSRHFDLGCDLAAFGVARFDRVDGMRVPVLSAAGALHADFRLPSLDYQALLRATRFFTRDEQEVRKAFARCVFNVVFHNRDDHAKNFAFRMDRRFEWKLSPAYDLTFSSGPAGWHQTSVMGEARAPSRTDLDKLAADSGLPRAFAAQCIEQACEQAAQLGPLLADAGVRKATREKVVAAVSQCVKRCAARAWKTAGRLRRTSGRKV</sequence>
<evidence type="ECO:0000313" key="6">
    <source>
        <dbReference type="EMBL" id="MBC5767668.1"/>
    </source>
</evidence>
<evidence type="ECO:0000256" key="2">
    <source>
        <dbReference type="ARBA" id="ARBA00022679"/>
    </source>
</evidence>